<reference evidence="2 3" key="1">
    <citation type="journal article" date="2018" name="Syst. Appl. Microbiol.">
        <title>Abditibacterium utsteinense sp. nov., the first cultivated member of candidate phylum FBP, isolated from ice-free Antarctic soil samples.</title>
        <authorList>
            <person name="Tahon G."/>
            <person name="Tytgat B."/>
            <person name="Lebbe L."/>
            <person name="Carlier A."/>
            <person name="Willems A."/>
        </authorList>
    </citation>
    <scope>NUCLEOTIDE SEQUENCE [LARGE SCALE GENOMIC DNA]</scope>
    <source>
        <strain evidence="2 3">LMG 29911</strain>
    </source>
</reference>
<dbReference type="InterPro" id="IPR045057">
    <property type="entry name" value="Gcn5-rel_NAT"/>
</dbReference>
<feature type="domain" description="N-acetyltransferase" evidence="1">
    <location>
        <begin position="5"/>
        <end position="90"/>
    </location>
</feature>
<dbReference type="EMBL" id="NIGF01000016">
    <property type="protein sequence ID" value="PQV63073.1"/>
    <property type="molecule type" value="Genomic_DNA"/>
</dbReference>
<keyword evidence="3" id="KW-1185">Reference proteome</keyword>
<dbReference type="PROSITE" id="PS51729">
    <property type="entry name" value="GNAT_YJDJ"/>
    <property type="match status" value="1"/>
</dbReference>
<dbReference type="SUPFAM" id="SSF55729">
    <property type="entry name" value="Acyl-CoA N-acyltransferases (Nat)"/>
    <property type="match status" value="1"/>
</dbReference>
<dbReference type="PANTHER" id="PTHR31435:SF9">
    <property type="entry name" value="PROTEIN NATD1"/>
    <property type="match status" value="1"/>
</dbReference>
<dbReference type="InterPro" id="IPR031165">
    <property type="entry name" value="GNAT_YJDJ"/>
</dbReference>
<evidence type="ECO:0000313" key="3">
    <source>
        <dbReference type="Proteomes" id="UP000237684"/>
    </source>
</evidence>
<organism evidence="2 3">
    <name type="scientific">Abditibacterium utsteinense</name>
    <dbReference type="NCBI Taxonomy" id="1960156"/>
    <lineage>
        <taxon>Bacteria</taxon>
        <taxon>Pseudomonadati</taxon>
        <taxon>Abditibacteriota</taxon>
        <taxon>Abditibacteriia</taxon>
        <taxon>Abditibacteriales</taxon>
        <taxon>Abditibacteriaceae</taxon>
        <taxon>Abditibacterium</taxon>
    </lineage>
</organism>
<evidence type="ECO:0000313" key="2">
    <source>
        <dbReference type="EMBL" id="PQV63073.1"/>
    </source>
</evidence>
<protein>
    <recommendedName>
        <fullName evidence="1">N-acetyltransferase domain-containing protein</fullName>
    </recommendedName>
</protein>
<dbReference type="InParanoid" id="A0A2S8SQJ9"/>
<dbReference type="InterPro" id="IPR016181">
    <property type="entry name" value="Acyl_CoA_acyltransferase"/>
</dbReference>
<dbReference type="OrthoDB" id="9813275at2"/>
<dbReference type="RefSeq" id="WP_106380834.1">
    <property type="nucleotide sequence ID" value="NZ_NIGF01000016.1"/>
</dbReference>
<gene>
    <name evidence="2" type="ORF">B1R32_11650</name>
</gene>
<evidence type="ECO:0000259" key="1">
    <source>
        <dbReference type="PROSITE" id="PS51729"/>
    </source>
</evidence>
<dbReference type="Gene3D" id="3.40.630.30">
    <property type="match status" value="1"/>
</dbReference>
<comment type="caution">
    <text evidence="2">The sequence shown here is derived from an EMBL/GenBank/DDBJ whole genome shotgun (WGS) entry which is preliminary data.</text>
</comment>
<proteinExistence type="predicted"/>
<dbReference type="Pfam" id="PF14542">
    <property type="entry name" value="Acetyltransf_CG"/>
    <property type="match status" value="1"/>
</dbReference>
<sequence>MNFIAHNVSQSRFETSRHELLSVADYQLSEKVMTVTHIIVPSSLRGQGIASDLARAIIAHARAEGLKVRPQCPFMAAFFDRHAEEADLRV</sequence>
<accession>A0A2S8SQJ9</accession>
<dbReference type="AlphaFoldDB" id="A0A2S8SQJ9"/>
<name>A0A2S8SQJ9_9BACT</name>
<dbReference type="PANTHER" id="PTHR31435">
    <property type="entry name" value="PROTEIN NATD1"/>
    <property type="match status" value="1"/>
</dbReference>
<dbReference type="Proteomes" id="UP000237684">
    <property type="component" value="Unassembled WGS sequence"/>
</dbReference>